<dbReference type="InterPro" id="IPR014017">
    <property type="entry name" value="DNA_helicase_UvrD-like_C"/>
</dbReference>
<keyword evidence="5 11" id="KW-0067">ATP-binding</keyword>
<dbReference type="GO" id="GO:0005524">
    <property type="term" value="F:ATP binding"/>
    <property type="evidence" value="ECO:0007669"/>
    <property type="project" value="UniProtKB-UniRule"/>
</dbReference>
<dbReference type="Proteomes" id="UP000215137">
    <property type="component" value="Chromosome"/>
</dbReference>
<sequence length="763" mass="89312">MKSARLMQELIQLHTLKRSDYPFIHEEGKRGNLYCTHCGENVLFYLGIQDEPKFYHNNEKECAYVDEVIPKATEKTKEKEVNGFRLPQGRSILEEVEKPFKTPVRIKNIPPFAENTASQASPTEGYLRSLEEHGISFDHDQKRAVTYCHGPLLVLAGAGSGKTRVLTGKTAYLFNEYQVDPRSVLLVTFTAKAANEMKQRIKTYPYVTAKHINQMVCGTFHSIFYRILSFHDHNNQKWDHRYLLKNWQKEQMIKQSARALHIDEKDFPFDMALQLISFWKNSLLSPTDVRANDSWEEKVLQMYQAYEEEKQRLNTFDFDDMLSSCYELFKKNPQILAQYQKRFKYILIDEFQDVNKVQFELLRMLVPESEHICAVGDDDQSIYAFRGSDPSYLTEFEQMFDDSFQITLQQNYRSSHEITAFASQVIKKNKRRKAKNMVAQFKNEAYPTLFYPYDEEEEALMILTDIQERIRQGHQPNDFAILYRTHSTSRALFERFTRSNIPFKIEQDAESFYDRFIIRTLLSFLRLAINEEDAQALKDILPALFLTQSHLQDMKANSILHDCSLLECLSMVQSKYAFQQSKAKKTVTTIKAIKQLSPLLALEKIEKELQIQDFIKKRGNEGNKMDKGSEDLKELKLIAKKFTTLLEFIEYADHMRAKIKEMKQISKTIENAVTFSTIHKAKGLEYPFVYILSVVDGSLPHDYALEEYRTGTEQSLEEERRLLYVAMTRAKEQLHLSLLQHRKGKKAYPSRFLPHIKNKIYSK</sequence>
<comment type="catalytic activity">
    <reaction evidence="10">
        <text>ATP + H2O = ADP + phosphate + H(+)</text>
        <dbReference type="Rhea" id="RHEA:13065"/>
        <dbReference type="ChEBI" id="CHEBI:15377"/>
        <dbReference type="ChEBI" id="CHEBI:15378"/>
        <dbReference type="ChEBI" id="CHEBI:30616"/>
        <dbReference type="ChEBI" id="CHEBI:43474"/>
        <dbReference type="ChEBI" id="CHEBI:456216"/>
        <dbReference type="EC" id="5.6.2.4"/>
    </reaction>
</comment>
<keyword evidence="15" id="KW-1185">Reference proteome</keyword>
<dbReference type="OrthoDB" id="9810135at2"/>
<dbReference type="PANTHER" id="PTHR11070">
    <property type="entry name" value="UVRD / RECB / PCRA DNA HELICASE FAMILY MEMBER"/>
    <property type="match status" value="1"/>
</dbReference>
<evidence type="ECO:0000313" key="15">
    <source>
        <dbReference type="Proteomes" id="UP000215137"/>
    </source>
</evidence>
<gene>
    <name evidence="14" type="ORF">CKF48_01940</name>
</gene>
<dbReference type="AlphaFoldDB" id="A0A248TDG2"/>
<dbReference type="SUPFAM" id="SSF52540">
    <property type="entry name" value="P-loop containing nucleoside triphosphate hydrolases"/>
    <property type="match status" value="1"/>
</dbReference>
<comment type="similarity">
    <text evidence="1">Belongs to the helicase family. UvrD subfamily.</text>
</comment>
<dbReference type="Pfam" id="PF13361">
    <property type="entry name" value="UvrD_C"/>
    <property type="match status" value="1"/>
</dbReference>
<feature type="binding site" evidence="11">
    <location>
        <begin position="156"/>
        <end position="163"/>
    </location>
    <ligand>
        <name>ATP</name>
        <dbReference type="ChEBI" id="CHEBI:30616"/>
    </ligand>
</feature>
<dbReference type="InterPro" id="IPR000212">
    <property type="entry name" value="DNA_helicase_UvrD/REP"/>
</dbReference>
<evidence type="ECO:0000256" key="6">
    <source>
        <dbReference type="ARBA" id="ARBA00023125"/>
    </source>
</evidence>
<dbReference type="RefSeq" id="WP_095369771.1">
    <property type="nucleotide sequence ID" value="NZ_CP022983.1"/>
</dbReference>
<protein>
    <recommendedName>
        <fullName evidence="9">DNA 3'-5' helicase</fullName>
        <ecNumber evidence="9">5.6.2.4</ecNumber>
    </recommendedName>
</protein>
<dbReference type="Gene3D" id="1.10.486.10">
    <property type="entry name" value="PCRA, domain 4"/>
    <property type="match status" value="1"/>
</dbReference>
<dbReference type="InterPro" id="IPR013986">
    <property type="entry name" value="DExx_box_DNA_helicase_dom_sf"/>
</dbReference>
<dbReference type="EC" id="5.6.2.4" evidence="9"/>
<evidence type="ECO:0000256" key="4">
    <source>
        <dbReference type="ARBA" id="ARBA00022806"/>
    </source>
</evidence>
<evidence type="ECO:0000256" key="11">
    <source>
        <dbReference type="PROSITE-ProRule" id="PRU00560"/>
    </source>
</evidence>
<comment type="catalytic activity">
    <reaction evidence="8">
        <text>Couples ATP hydrolysis with the unwinding of duplex DNA by translocating in the 3'-5' direction.</text>
        <dbReference type="EC" id="5.6.2.4"/>
    </reaction>
</comment>
<dbReference type="CDD" id="cd18807">
    <property type="entry name" value="SF1_C_UvrD"/>
    <property type="match status" value="1"/>
</dbReference>
<dbReference type="InterPro" id="IPR014016">
    <property type="entry name" value="UvrD-like_ATP-bd"/>
</dbReference>
<keyword evidence="3 11" id="KW-0378">Hydrolase</keyword>
<keyword evidence="7" id="KW-0413">Isomerase</keyword>
<evidence type="ECO:0000259" key="12">
    <source>
        <dbReference type="PROSITE" id="PS51198"/>
    </source>
</evidence>
<feature type="domain" description="UvrD-like helicase ATP-binding" evidence="12">
    <location>
        <begin position="135"/>
        <end position="415"/>
    </location>
</feature>
<dbReference type="PANTHER" id="PTHR11070:SF2">
    <property type="entry name" value="ATP-DEPENDENT DNA HELICASE SRS2"/>
    <property type="match status" value="1"/>
</dbReference>
<dbReference type="PROSITE" id="PS51217">
    <property type="entry name" value="UVRD_HELICASE_CTER"/>
    <property type="match status" value="1"/>
</dbReference>
<proteinExistence type="inferred from homology"/>
<dbReference type="GO" id="GO:0003677">
    <property type="term" value="F:DNA binding"/>
    <property type="evidence" value="ECO:0007669"/>
    <property type="project" value="UniProtKB-KW"/>
</dbReference>
<dbReference type="GO" id="GO:0005829">
    <property type="term" value="C:cytosol"/>
    <property type="evidence" value="ECO:0007669"/>
    <property type="project" value="TreeGrafter"/>
</dbReference>
<organism evidence="14 15">
    <name type="scientific">Cytobacillus kochii</name>
    <dbReference type="NCBI Taxonomy" id="859143"/>
    <lineage>
        <taxon>Bacteria</taxon>
        <taxon>Bacillati</taxon>
        <taxon>Bacillota</taxon>
        <taxon>Bacilli</taxon>
        <taxon>Bacillales</taxon>
        <taxon>Bacillaceae</taxon>
        <taxon>Cytobacillus</taxon>
    </lineage>
</organism>
<evidence type="ECO:0000313" key="14">
    <source>
        <dbReference type="EMBL" id="ASV66196.1"/>
    </source>
</evidence>
<keyword evidence="4 11" id="KW-0347">Helicase</keyword>
<evidence type="ECO:0000256" key="3">
    <source>
        <dbReference type="ARBA" id="ARBA00022801"/>
    </source>
</evidence>
<keyword evidence="6" id="KW-0238">DNA-binding</keyword>
<name>A0A248TDG2_9BACI</name>
<dbReference type="Gene3D" id="1.10.10.160">
    <property type="match status" value="1"/>
</dbReference>
<evidence type="ECO:0000259" key="13">
    <source>
        <dbReference type="PROSITE" id="PS51217"/>
    </source>
</evidence>
<dbReference type="Pfam" id="PF00580">
    <property type="entry name" value="UvrD-helicase"/>
    <property type="match status" value="1"/>
</dbReference>
<dbReference type="PROSITE" id="PS51198">
    <property type="entry name" value="UVRD_HELICASE_ATP_BIND"/>
    <property type="match status" value="1"/>
</dbReference>
<evidence type="ECO:0000256" key="10">
    <source>
        <dbReference type="ARBA" id="ARBA00048988"/>
    </source>
</evidence>
<keyword evidence="2 11" id="KW-0547">Nucleotide-binding</keyword>
<evidence type="ECO:0000256" key="5">
    <source>
        <dbReference type="ARBA" id="ARBA00022840"/>
    </source>
</evidence>
<dbReference type="GO" id="GO:0043138">
    <property type="term" value="F:3'-5' DNA helicase activity"/>
    <property type="evidence" value="ECO:0007669"/>
    <property type="project" value="UniProtKB-EC"/>
</dbReference>
<evidence type="ECO:0000256" key="1">
    <source>
        <dbReference type="ARBA" id="ARBA00009922"/>
    </source>
</evidence>
<dbReference type="EMBL" id="CP022983">
    <property type="protein sequence ID" value="ASV66196.1"/>
    <property type="molecule type" value="Genomic_DNA"/>
</dbReference>
<evidence type="ECO:0000256" key="2">
    <source>
        <dbReference type="ARBA" id="ARBA00022741"/>
    </source>
</evidence>
<dbReference type="GO" id="GO:0000725">
    <property type="term" value="P:recombinational repair"/>
    <property type="evidence" value="ECO:0007669"/>
    <property type="project" value="TreeGrafter"/>
</dbReference>
<evidence type="ECO:0000256" key="9">
    <source>
        <dbReference type="ARBA" id="ARBA00034808"/>
    </source>
</evidence>
<accession>A0A248TDG2</accession>
<feature type="domain" description="UvrD-like helicase C-terminal" evidence="13">
    <location>
        <begin position="416"/>
        <end position="683"/>
    </location>
</feature>
<dbReference type="GO" id="GO:0016887">
    <property type="term" value="F:ATP hydrolysis activity"/>
    <property type="evidence" value="ECO:0007669"/>
    <property type="project" value="RHEA"/>
</dbReference>
<dbReference type="Gene3D" id="3.40.50.300">
    <property type="entry name" value="P-loop containing nucleotide triphosphate hydrolases"/>
    <property type="match status" value="2"/>
</dbReference>
<dbReference type="GO" id="GO:0033202">
    <property type="term" value="C:DNA helicase complex"/>
    <property type="evidence" value="ECO:0007669"/>
    <property type="project" value="TreeGrafter"/>
</dbReference>
<dbReference type="KEGG" id="bko:CKF48_01940"/>
<evidence type="ECO:0000256" key="8">
    <source>
        <dbReference type="ARBA" id="ARBA00034617"/>
    </source>
</evidence>
<dbReference type="InterPro" id="IPR027417">
    <property type="entry name" value="P-loop_NTPase"/>
</dbReference>
<evidence type="ECO:0000256" key="7">
    <source>
        <dbReference type="ARBA" id="ARBA00023235"/>
    </source>
</evidence>
<dbReference type="CDD" id="cd17932">
    <property type="entry name" value="DEXQc_UvrD"/>
    <property type="match status" value="1"/>
</dbReference>
<reference evidence="14 15" key="1">
    <citation type="submission" date="2017-08" db="EMBL/GenBank/DDBJ databases">
        <title>Complete Genome Sequence of Bacillus kochii Oregon-R-modENCODE STRAIN BDGP4, isolated from Drosophila melanogaster gut.</title>
        <authorList>
            <person name="Wan K.H."/>
            <person name="Yu C."/>
            <person name="Park S."/>
            <person name="Hammonds A.S."/>
            <person name="Booth B.W."/>
            <person name="Celniker S.E."/>
        </authorList>
    </citation>
    <scope>NUCLEOTIDE SEQUENCE [LARGE SCALE GENOMIC DNA]</scope>
    <source>
        <strain evidence="14 15">BDGP4</strain>
    </source>
</reference>